<dbReference type="PANTHER" id="PTHR30173:SF36">
    <property type="entry name" value="ECF RNA POLYMERASE SIGMA FACTOR SIGJ"/>
    <property type="match status" value="1"/>
</dbReference>
<comment type="similarity">
    <text evidence="1">Belongs to the sigma-70 factor family. ECF subfamily.</text>
</comment>
<gene>
    <name evidence="10" type="ORF">NONO_c70510</name>
</gene>
<feature type="region of interest" description="Disordered" evidence="7">
    <location>
        <begin position="1"/>
        <end position="36"/>
    </location>
</feature>
<protein>
    <submittedName>
        <fullName evidence="10">Putative RNA polymerase sigma factor</fullName>
    </submittedName>
</protein>
<evidence type="ECO:0000256" key="6">
    <source>
        <dbReference type="ARBA" id="ARBA00023163"/>
    </source>
</evidence>
<dbReference type="PANTHER" id="PTHR30173">
    <property type="entry name" value="SIGMA 19 FACTOR"/>
    <property type="match status" value="1"/>
</dbReference>
<dbReference type="KEGG" id="nno:NONO_c70510"/>
<evidence type="ECO:0000256" key="4">
    <source>
        <dbReference type="ARBA" id="ARBA00023082"/>
    </source>
</evidence>
<dbReference type="Pfam" id="PF04542">
    <property type="entry name" value="Sigma70_r2"/>
    <property type="match status" value="1"/>
</dbReference>
<dbReference type="GO" id="GO:0003677">
    <property type="term" value="F:DNA binding"/>
    <property type="evidence" value="ECO:0007669"/>
    <property type="project" value="UniProtKB-KW"/>
</dbReference>
<dbReference type="InterPro" id="IPR013249">
    <property type="entry name" value="RNA_pol_sigma70_r4_t2"/>
</dbReference>
<evidence type="ECO:0000256" key="3">
    <source>
        <dbReference type="ARBA" id="ARBA00023015"/>
    </source>
</evidence>
<dbReference type="InterPro" id="IPR013325">
    <property type="entry name" value="RNA_pol_sigma_r2"/>
</dbReference>
<evidence type="ECO:0000256" key="2">
    <source>
        <dbReference type="ARBA" id="ARBA00011344"/>
    </source>
</evidence>
<keyword evidence="6" id="KW-0804">Transcription</keyword>
<dbReference type="InterPro" id="IPR014305">
    <property type="entry name" value="RNA_pol_sigma-G_actinobac"/>
</dbReference>
<dbReference type="InterPro" id="IPR014284">
    <property type="entry name" value="RNA_pol_sigma-70_dom"/>
</dbReference>
<dbReference type="eggNOG" id="COG1595">
    <property type="taxonomic scope" value="Bacteria"/>
</dbReference>
<dbReference type="InterPro" id="IPR052704">
    <property type="entry name" value="ECF_Sigma-70_Domain"/>
</dbReference>
<dbReference type="InterPro" id="IPR013324">
    <property type="entry name" value="RNA_pol_sigma_r3/r4-like"/>
</dbReference>
<evidence type="ECO:0000313" key="10">
    <source>
        <dbReference type="EMBL" id="AHH21812.1"/>
    </source>
</evidence>
<dbReference type="GO" id="GO:0006352">
    <property type="term" value="P:DNA-templated transcription initiation"/>
    <property type="evidence" value="ECO:0007669"/>
    <property type="project" value="InterPro"/>
</dbReference>
<evidence type="ECO:0000259" key="8">
    <source>
        <dbReference type="Pfam" id="PF04542"/>
    </source>
</evidence>
<dbReference type="Proteomes" id="UP000019150">
    <property type="component" value="Chromosome"/>
</dbReference>
<dbReference type="InterPro" id="IPR032710">
    <property type="entry name" value="NTF2-like_dom_sf"/>
</dbReference>
<evidence type="ECO:0000256" key="7">
    <source>
        <dbReference type="SAM" id="MobiDB-lite"/>
    </source>
</evidence>
<accession>W5TRB7</accession>
<dbReference type="NCBIfam" id="TIGR02960">
    <property type="entry name" value="SigX5"/>
    <property type="match status" value="1"/>
</dbReference>
<feature type="domain" description="RNA polymerase sigma-70 region 2" evidence="8">
    <location>
        <begin position="47"/>
        <end position="111"/>
    </location>
</feature>
<dbReference type="InterPro" id="IPR036388">
    <property type="entry name" value="WH-like_DNA-bd_sf"/>
</dbReference>
<keyword evidence="4" id="KW-0731">Sigma factor</keyword>
<dbReference type="STRING" id="1415166.NONO_c70510"/>
<dbReference type="SUPFAM" id="SSF54427">
    <property type="entry name" value="NTF2-like"/>
    <property type="match status" value="1"/>
</dbReference>
<evidence type="ECO:0000256" key="1">
    <source>
        <dbReference type="ARBA" id="ARBA00010641"/>
    </source>
</evidence>
<dbReference type="SUPFAM" id="SSF88946">
    <property type="entry name" value="Sigma2 domain of RNA polymerase sigma factors"/>
    <property type="match status" value="1"/>
</dbReference>
<dbReference type="GO" id="GO:0016987">
    <property type="term" value="F:sigma factor activity"/>
    <property type="evidence" value="ECO:0007669"/>
    <property type="project" value="UniProtKB-KW"/>
</dbReference>
<dbReference type="SUPFAM" id="SSF88659">
    <property type="entry name" value="Sigma3 and sigma4 domains of RNA polymerase sigma factors"/>
    <property type="match status" value="1"/>
</dbReference>
<evidence type="ECO:0000313" key="11">
    <source>
        <dbReference type="Proteomes" id="UP000019150"/>
    </source>
</evidence>
<name>W5TRB7_9NOCA</name>
<dbReference type="NCBIfam" id="TIGR02937">
    <property type="entry name" value="sigma70-ECF"/>
    <property type="match status" value="1"/>
</dbReference>
<comment type="subunit">
    <text evidence="2">Interacts transiently with the RNA polymerase catalytic core formed by RpoA, RpoB, RpoC and RpoZ (2 alpha, 1 beta, 1 beta' and 1 omega subunit) to form the RNA polymerase holoenzyme that can initiate transcription.</text>
</comment>
<dbReference type="AlphaFoldDB" id="W5TRB7"/>
<keyword evidence="11" id="KW-1185">Reference proteome</keyword>
<dbReference type="PATRIC" id="fig|1415166.3.peg.7237"/>
<organism evidence="10 11">
    <name type="scientific">Nocardia nova SH22a</name>
    <dbReference type="NCBI Taxonomy" id="1415166"/>
    <lineage>
        <taxon>Bacteria</taxon>
        <taxon>Bacillati</taxon>
        <taxon>Actinomycetota</taxon>
        <taxon>Actinomycetes</taxon>
        <taxon>Mycobacteriales</taxon>
        <taxon>Nocardiaceae</taxon>
        <taxon>Nocardia</taxon>
    </lineage>
</organism>
<dbReference type="Pfam" id="PF08281">
    <property type="entry name" value="Sigma70_r4_2"/>
    <property type="match status" value="1"/>
</dbReference>
<dbReference type="Gene3D" id="1.10.10.10">
    <property type="entry name" value="Winged helix-like DNA-binding domain superfamily/Winged helix DNA-binding domain"/>
    <property type="match status" value="1"/>
</dbReference>
<reference evidence="10 11" key="1">
    <citation type="journal article" date="2014" name="Appl. Environ. Microbiol.">
        <title>Insights into the Microbial Degradation of Rubber and Gutta-Percha by Analysis of the Complete Genome of Nocardia nova SH22a.</title>
        <authorList>
            <person name="Luo Q."/>
            <person name="Hiessl S."/>
            <person name="Poehlein A."/>
            <person name="Daniel R."/>
            <person name="Steinbuchel A."/>
        </authorList>
    </citation>
    <scope>NUCLEOTIDE SEQUENCE [LARGE SCALE GENOMIC DNA]</scope>
    <source>
        <strain evidence="10">SH22a</strain>
    </source>
</reference>
<evidence type="ECO:0000256" key="5">
    <source>
        <dbReference type="ARBA" id="ARBA00023125"/>
    </source>
</evidence>
<proteinExistence type="inferred from homology"/>
<dbReference type="InterPro" id="IPR007627">
    <property type="entry name" value="RNA_pol_sigma70_r2"/>
</dbReference>
<dbReference type="NCBIfam" id="NF006089">
    <property type="entry name" value="PRK08241.1"/>
    <property type="match status" value="1"/>
</dbReference>
<dbReference type="EMBL" id="CP006850">
    <property type="protein sequence ID" value="AHH21812.1"/>
    <property type="molecule type" value="Genomic_DNA"/>
</dbReference>
<feature type="compositionally biased region" description="Basic and acidic residues" evidence="7">
    <location>
        <begin position="12"/>
        <end position="27"/>
    </location>
</feature>
<dbReference type="HOGENOM" id="CLU_043648_0_0_11"/>
<evidence type="ECO:0000259" key="9">
    <source>
        <dbReference type="Pfam" id="PF08281"/>
    </source>
</evidence>
<keyword evidence="5" id="KW-0238">DNA-binding</keyword>
<keyword evidence="3" id="KW-0805">Transcription regulation</keyword>
<dbReference type="Gene3D" id="3.10.450.50">
    <property type="match status" value="1"/>
</dbReference>
<sequence>MSLAYRPTESAEFGREKSRGHLGERPRPVSWPAMTSPPGAMELEALRIPLTGYCYRMLGGSSETEDAVQETLLRAFREIGTFDPARARLTTWAHRIAHNVCVDLLRAAGRRAAPMDVGSLGEPGVFGEPMPGAFVEPMPDARLIAGADPAQRVVERESIRLAFVAALQLLTPPQRAALILRDVLSFSANETAEILGSSTAAVNSALQRARATLAENRTVSVPEATARDLAERYARAFEAHDLDGLVAVLHADATTSMPPLRWWMRGATTIAELMATSDACAADRLLVTEINGQIGFGQYRPGDTGALEPFALVGLEFRDGRIGHTTTFLGTGERFAEFGLPTRF</sequence>
<dbReference type="Gene3D" id="1.10.1740.10">
    <property type="match status" value="1"/>
</dbReference>
<feature type="domain" description="RNA polymerase sigma factor 70 region 4 type 2" evidence="9">
    <location>
        <begin position="161"/>
        <end position="213"/>
    </location>
</feature>